<reference evidence="1 2" key="1">
    <citation type="submission" date="2014-02" db="EMBL/GenBank/DDBJ databases">
        <authorList>
            <person name="Sears C."/>
            <person name="Carroll K."/>
            <person name="Sack B.R."/>
            <person name="Qadri F."/>
            <person name="Myers L.L."/>
            <person name="Chung G.-T."/>
            <person name="Escheverria P."/>
            <person name="Fraser C.M."/>
            <person name="Sadzewicz L."/>
            <person name="Shefchek K.A."/>
            <person name="Tallon L."/>
            <person name="Das S.P."/>
            <person name="Daugherty S."/>
            <person name="Mongodin E.F."/>
        </authorList>
    </citation>
    <scope>NUCLEOTIDE SEQUENCE [LARGE SCALE GENOMIC DNA]</scope>
    <source>
        <strain evidence="1 2">1007-1-F #10</strain>
    </source>
</reference>
<accession>A0AAN4N1H1</accession>
<comment type="caution">
    <text evidence="1">The sequence shown here is derived from an EMBL/GenBank/DDBJ whole genome shotgun (WGS) entry which is preliminary data.</text>
</comment>
<sequence>MLMADEQICFLLLKIHIGTGREPPHVTPHLHCIRNKIGK</sequence>
<organism evidence="1 2">
    <name type="scientific">Bacteroides fragilis str. 1007-1-F #10</name>
    <dbReference type="NCBI Taxonomy" id="1339295"/>
    <lineage>
        <taxon>Bacteria</taxon>
        <taxon>Pseudomonadati</taxon>
        <taxon>Bacteroidota</taxon>
        <taxon>Bacteroidia</taxon>
        <taxon>Bacteroidales</taxon>
        <taxon>Bacteroidaceae</taxon>
        <taxon>Bacteroides</taxon>
    </lineage>
</organism>
<name>A0AAN4N1H1_BACFG</name>
<evidence type="ECO:0000313" key="1">
    <source>
        <dbReference type="EMBL" id="EYA15841.1"/>
    </source>
</evidence>
<gene>
    <name evidence="1" type="ORF">M104_1136</name>
</gene>
<dbReference type="AlphaFoldDB" id="A0AAN4N1H1"/>
<evidence type="ECO:0000313" key="2">
    <source>
        <dbReference type="Proteomes" id="UP000022433"/>
    </source>
</evidence>
<dbReference type="Proteomes" id="UP000022433">
    <property type="component" value="Unassembled WGS sequence"/>
</dbReference>
<proteinExistence type="predicted"/>
<protein>
    <submittedName>
        <fullName evidence="1">Uncharacterized protein</fullName>
    </submittedName>
</protein>
<dbReference type="EMBL" id="JGEA01000014">
    <property type="protein sequence ID" value="EYA15841.1"/>
    <property type="molecule type" value="Genomic_DNA"/>
</dbReference>